<sequence length="399" mass="45834">MEASSMIYNYPFWNYGPNNLFSNILSVVKVAAFAVGAWYLRATVTSLHAVMVWFNWFIGFLKILLFASAGVGASFLALAYLHESKTTKEKERELLYDQYLAVPPPPRVLTFDDYNILNGHQDVGYYNNSVYRETVPAFQEFYKPVEESICRYDREVVEVSSKSYRRTRSEKKKKTEEKVEYRRMETERVTKTASLRSKTMDGLSREDFRMTVETFIMERKKSLLQERDPWQNGAVPQWQKNDGLGDHWQYGVPQLQQDGVDYLQNGVDPQCQQNGAANRLENGVFPQFQNGDFPQLQNGDFAQLQNGVDHWQQNGVAPQWQQNGVVPQLQNGVVPQWKSKWENNGVPEPQNSIVQWHGSRDDGSGRHRRHGRRSRSHRLVDGPGSNNGSGYGSYLAISN</sequence>
<dbReference type="GeneID" id="104740657"/>
<keyword evidence="2" id="KW-0472">Membrane</keyword>
<feature type="compositionally biased region" description="Basic residues" evidence="1">
    <location>
        <begin position="366"/>
        <end position="377"/>
    </location>
</feature>
<dbReference type="Proteomes" id="UP000694864">
    <property type="component" value="Chromosome 14"/>
</dbReference>
<reference evidence="3" key="1">
    <citation type="journal article" date="2014" name="Nat. Commun.">
        <title>The emerging biofuel crop Camelina sativa retains a highly undifferentiated hexaploid genome structure.</title>
        <authorList>
            <person name="Kagale S."/>
            <person name="Koh C."/>
            <person name="Nixon J."/>
            <person name="Bollina V."/>
            <person name="Clarke W.E."/>
            <person name="Tuteja R."/>
            <person name="Spillane C."/>
            <person name="Robinson S.J."/>
            <person name="Links M.G."/>
            <person name="Clarke C."/>
            <person name="Higgins E.E."/>
            <person name="Huebert T."/>
            <person name="Sharpe A.G."/>
            <person name="Parkin I.A."/>
        </authorList>
    </citation>
    <scope>NUCLEOTIDE SEQUENCE [LARGE SCALE GENOMIC DNA]</scope>
    <source>
        <strain evidence="3">cv. DH55</strain>
    </source>
</reference>
<name>A0ABM0VQF0_CAMSA</name>
<evidence type="ECO:0000256" key="1">
    <source>
        <dbReference type="SAM" id="MobiDB-lite"/>
    </source>
</evidence>
<keyword evidence="2" id="KW-1133">Transmembrane helix</keyword>
<evidence type="ECO:0000313" key="3">
    <source>
        <dbReference type="Proteomes" id="UP000694864"/>
    </source>
</evidence>
<reference evidence="4" key="2">
    <citation type="submission" date="2025-08" db="UniProtKB">
        <authorList>
            <consortium name="RefSeq"/>
        </authorList>
    </citation>
    <scope>IDENTIFICATION</scope>
    <source>
        <tissue evidence="4">Leaf</tissue>
    </source>
</reference>
<feature type="region of interest" description="Disordered" evidence="1">
    <location>
        <begin position="342"/>
        <end position="399"/>
    </location>
</feature>
<dbReference type="PANTHER" id="PTHR33640:SF20">
    <property type="entry name" value="TRANSMEMBRANE PROTEIN"/>
    <property type="match status" value="1"/>
</dbReference>
<organism evidence="3 4">
    <name type="scientific">Camelina sativa</name>
    <name type="common">False flax</name>
    <name type="synonym">Myagrum sativum</name>
    <dbReference type="NCBI Taxonomy" id="90675"/>
    <lineage>
        <taxon>Eukaryota</taxon>
        <taxon>Viridiplantae</taxon>
        <taxon>Streptophyta</taxon>
        <taxon>Embryophyta</taxon>
        <taxon>Tracheophyta</taxon>
        <taxon>Spermatophyta</taxon>
        <taxon>Magnoliopsida</taxon>
        <taxon>eudicotyledons</taxon>
        <taxon>Gunneridae</taxon>
        <taxon>Pentapetalae</taxon>
        <taxon>rosids</taxon>
        <taxon>malvids</taxon>
        <taxon>Brassicales</taxon>
        <taxon>Brassicaceae</taxon>
        <taxon>Camelineae</taxon>
        <taxon>Camelina</taxon>
    </lineage>
</organism>
<feature type="transmembrane region" description="Helical" evidence="2">
    <location>
        <begin position="20"/>
        <end position="40"/>
    </location>
</feature>
<accession>A0ABM0VQF0</accession>
<dbReference type="RefSeq" id="XP_010459634.1">
    <property type="nucleotide sequence ID" value="XM_010461332.1"/>
</dbReference>
<evidence type="ECO:0000256" key="2">
    <source>
        <dbReference type="SAM" id="Phobius"/>
    </source>
</evidence>
<feature type="transmembrane region" description="Helical" evidence="2">
    <location>
        <begin position="52"/>
        <end position="81"/>
    </location>
</feature>
<dbReference type="PANTHER" id="PTHR33640">
    <property type="entry name" value="TRANSMEMBRANE PROTEIN"/>
    <property type="match status" value="1"/>
</dbReference>
<keyword evidence="2" id="KW-0812">Transmembrane</keyword>
<keyword evidence="3" id="KW-1185">Reference proteome</keyword>
<proteinExistence type="predicted"/>
<protein>
    <submittedName>
        <fullName evidence="4">Uncharacterized protein LOC104740657</fullName>
    </submittedName>
</protein>
<evidence type="ECO:0000313" key="4">
    <source>
        <dbReference type="RefSeq" id="XP_010459634.1"/>
    </source>
</evidence>
<gene>
    <name evidence="4" type="primary">LOC104740657</name>
</gene>